<dbReference type="NCBIfam" id="NF038013">
    <property type="entry name" value="AceTr_1"/>
    <property type="match status" value="1"/>
</dbReference>
<dbReference type="GO" id="GO:0071422">
    <property type="term" value="P:succinate transmembrane transport"/>
    <property type="evidence" value="ECO:0007669"/>
    <property type="project" value="TreeGrafter"/>
</dbReference>
<evidence type="ECO:0000256" key="5">
    <source>
        <dbReference type="ARBA" id="ARBA00023136"/>
    </source>
</evidence>
<keyword evidence="5 6" id="KW-0472">Membrane</keyword>
<feature type="transmembrane region" description="Helical" evidence="6">
    <location>
        <begin position="12"/>
        <end position="32"/>
    </location>
</feature>
<dbReference type="AlphaFoldDB" id="A0A328P844"/>
<keyword evidence="8" id="KW-1185">Reference proteome</keyword>
<evidence type="ECO:0000256" key="3">
    <source>
        <dbReference type="ARBA" id="ARBA00022692"/>
    </source>
</evidence>
<feature type="transmembrane region" description="Helical" evidence="6">
    <location>
        <begin position="44"/>
        <end position="64"/>
    </location>
</feature>
<comment type="similarity">
    <text evidence="2">Belongs to the acetate uptake transporter (AceTr) (TC 2.A.96) family.</text>
</comment>
<dbReference type="InterPro" id="IPR047622">
    <property type="entry name" value="GPR1_FUN34_YAAH"/>
</dbReference>
<evidence type="ECO:0008006" key="9">
    <source>
        <dbReference type="Google" id="ProtNLM"/>
    </source>
</evidence>
<protein>
    <recommendedName>
        <fullName evidence="9">Acetate uptake transporter</fullName>
    </recommendedName>
</protein>
<dbReference type="InterPro" id="IPR000791">
    <property type="entry name" value="Gpr1/Fun34/SatP-like"/>
</dbReference>
<proteinExistence type="inferred from homology"/>
<evidence type="ECO:0000256" key="6">
    <source>
        <dbReference type="SAM" id="Phobius"/>
    </source>
</evidence>
<feature type="transmembrane region" description="Helical" evidence="6">
    <location>
        <begin position="112"/>
        <end position="131"/>
    </location>
</feature>
<comment type="subcellular location">
    <subcellularLocation>
        <location evidence="1">Membrane</location>
        <topology evidence="1">Multi-pass membrane protein</topology>
    </subcellularLocation>
</comment>
<dbReference type="PANTHER" id="PTHR30178:SF3">
    <property type="entry name" value="SUCCINATE-ACETATE_PROTON SYMPORTER SATP"/>
    <property type="match status" value="1"/>
</dbReference>
<name>A0A328P844_9EURY</name>
<reference evidence="7 8" key="1">
    <citation type="submission" date="2018-06" db="EMBL/GenBank/DDBJ databases">
        <title>Draft genome sequence of hyperthermophilic methanogen Methanothermobacter tenebrarum sp. MCM-B 1447.</title>
        <authorList>
            <person name="Pore S.D."/>
            <person name="Dagar S."/>
            <person name="Dhakephalkar P.K."/>
        </authorList>
    </citation>
    <scope>NUCLEOTIDE SEQUENCE [LARGE SCALE GENOMIC DNA]</scope>
    <source>
        <strain evidence="7 8">MCM B 1447</strain>
    </source>
</reference>
<feature type="transmembrane region" description="Helical" evidence="6">
    <location>
        <begin position="161"/>
        <end position="182"/>
    </location>
</feature>
<feature type="transmembrane region" description="Helical" evidence="6">
    <location>
        <begin position="137"/>
        <end position="154"/>
    </location>
</feature>
<sequence>MGQETVTIVDKTANPAPLGLLGFGMTTVLLNVHNAGLIPLTSMILAMGFAYGGIAQILACAMEYKKGNTFATLAFGSYGLFWWSLVFLLMVPQITILKTTGTPVQTADPASLAAYLFMWGLFTLLMFIATLRLSRGLQVIFISLAVLFFLLTIGELTGSKLITMIAGYEGIFTGASAIYVGLGEVINEVYGRDIIPV</sequence>
<evidence type="ECO:0000313" key="7">
    <source>
        <dbReference type="EMBL" id="RAO78467.1"/>
    </source>
</evidence>
<comment type="caution">
    <text evidence="7">The sequence shown here is derived from an EMBL/GenBank/DDBJ whole genome shotgun (WGS) entry which is preliminary data.</text>
</comment>
<dbReference type="Pfam" id="PF01184">
    <property type="entry name" value="Gpr1_Fun34_YaaH"/>
    <property type="match status" value="1"/>
</dbReference>
<gene>
    <name evidence="7" type="ORF">DPC56_07885</name>
</gene>
<dbReference type="PROSITE" id="PS01114">
    <property type="entry name" value="GPR1_FUN34_YAAH"/>
    <property type="match status" value="1"/>
</dbReference>
<dbReference type="GO" id="GO:0005886">
    <property type="term" value="C:plasma membrane"/>
    <property type="evidence" value="ECO:0007669"/>
    <property type="project" value="TreeGrafter"/>
</dbReference>
<dbReference type="InterPro" id="IPR047623">
    <property type="entry name" value="SatP"/>
</dbReference>
<dbReference type="EMBL" id="QLOE01000015">
    <property type="protein sequence ID" value="RAO78467.1"/>
    <property type="molecule type" value="Genomic_DNA"/>
</dbReference>
<accession>A0A328P844</accession>
<dbReference type="OrthoDB" id="53209at2157"/>
<keyword evidence="4 6" id="KW-1133">Transmembrane helix</keyword>
<feature type="transmembrane region" description="Helical" evidence="6">
    <location>
        <begin position="70"/>
        <end position="91"/>
    </location>
</feature>
<evidence type="ECO:0000256" key="2">
    <source>
        <dbReference type="ARBA" id="ARBA00005587"/>
    </source>
</evidence>
<dbReference type="PANTHER" id="PTHR30178">
    <property type="entry name" value="INNER MEMBRANE PROTEIN YAAH"/>
    <property type="match status" value="1"/>
</dbReference>
<dbReference type="GO" id="GO:0015360">
    <property type="term" value="F:acetate:proton symporter activity"/>
    <property type="evidence" value="ECO:0007669"/>
    <property type="project" value="TreeGrafter"/>
</dbReference>
<evidence type="ECO:0000256" key="4">
    <source>
        <dbReference type="ARBA" id="ARBA00022989"/>
    </source>
</evidence>
<evidence type="ECO:0000313" key="8">
    <source>
        <dbReference type="Proteomes" id="UP000249782"/>
    </source>
</evidence>
<organism evidence="7 8">
    <name type="scientific">Methanothermobacter tenebrarum</name>
    <dbReference type="NCBI Taxonomy" id="680118"/>
    <lineage>
        <taxon>Archaea</taxon>
        <taxon>Methanobacteriati</taxon>
        <taxon>Methanobacteriota</taxon>
        <taxon>Methanomada group</taxon>
        <taxon>Methanobacteria</taxon>
        <taxon>Methanobacteriales</taxon>
        <taxon>Methanobacteriaceae</taxon>
        <taxon>Methanothermobacter</taxon>
    </lineage>
</organism>
<dbReference type="Proteomes" id="UP000249782">
    <property type="component" value="Unassembled WGS sequence"/>
</dbReference>
<evidence type="ECO:0000256" key="1">
    <source>
        <dbReference type="ARBA" id="ARBA00004141"/>
    </source>
</evidence>
<dbReference type="RefSeq" id="WP_112094531.1">
    <property type="nucleotide sequence ID" value="NZ_QLOE01000015.1"/>
</dbReference>
<keyword evidence="3 6" id="KW-0812">Transmembrane</keyword>